<dbReference type="OrthoDB" id="686565at2759"/>
<evidence type="ECO:0000313" key="3">
    <source>
        <dbReference type="Proteomes" id="UP000027138"/>
    </source>
</evidence>
<protein>
    <submittedName>
        <fullName evidence="2">Uncharacterized protein</fullName>
    </submittedName>
</protein>
<dbReference type="STRING" id="180498.A0A067KFA4"/>
<accession>A0A067KFA4</accession>
<dbReference type="PANTHER" id="PTHR34287:SF12">
    <property type="match status" value="1"/>
</dbReference>
<dbReference type="Proteomes" id="UP000027138">
    <property type="component" value="Unassembled WGS sequence"/>
</dbReference>
<sequence>MACTSPAGSYSSSSYSSSLITTPSIQMVSKSVSERLLGKFFDASQYDFDYEQSGLWSPPIPRRIFVPSTGNICSEDQFFSKFKKAKKAWRRRIACFNIARSELYACVLEATGPPEIDAHLDRSEEEQPSVPAWLERREVSVMAELLQCGAAARWRDVAELVLVACVSAGAAGTRRRRSHKEEERKEKKRKEKEKEKKERRKWWRDGAAGGVVEMVRRDKRGDKKKEGF</sequence>
<dbReference type="EMBL" id="KK914504">
    <property type="protein sequence ID" value="KDP34787.1"/>
    <property type="molecule type" value="Genomic_DNA"/>
</dbReference>
<feature type="compositionally biased region" description="Basic residues" evidence="1">
    <location>
        <begin position="186"/>
        <end position="202"/>
    </location>
</feature>
<organism evidence="2 3">
    <name type="scientific">Jatropha curcas</name>
    <name type="common">Barbados nut</name>
    <dbReference type="NCBI Taxonomy" id="180498"/>
    <lineage>
        <taxon>Eukaryota</taxon>
        <taxon>Viridiplantae</taxon>
        <taxon>Streptophyta</taxon>
        <taxon>Embryophyta</taxon>
        <taxon>Tracheophyta</taxon>
        <taxon>Spermatophyta</taxon>
        <taxon>Magnoliopsida</taxon>
        <taxon>eudicotyledons</taxon>
        <taxon>Gunneridae</taxon>
        <taxon>Pentapetalae</taxon>
        <taxon>rosids</taxon>
        <taxon>fabids</taxon>
        <taxon>Malpighiales</taxon>
        <taxon>Euphorbiaceae</taxon>
        <taxon>Crotonoideae</taxon>
        <taxon>Jatropheae</taxon>
        <taxon>Jatropha</taxon>
    </lineage>
</organism>
<proteinExistence type="predicted"/>
<evidence type="ECO:0000313" key="2">
    <source>
        <dbReference type="EMBL" id="KDP34787.1"/>
    </source>
</evidence>
<feature type="region of interest" description="Disordered" evidence="1">
    <location>
        <begin position="174"/>
        <end position="203"/>
    </location>
</feature>
<dbReference type="PANTHER" id="PTHR34287">
    <property type="entry name" value="OS06G0551500 PROTEIN-RELATED"/>
    <property type="match status" value="1"/>
</dbReference>
<name>A0A067KFA4_JATCU</name>
<keyword evidence="3" id="KW-1185">Reference proteome</keyword>
<reference evidence="2 3" key="1">
    <citation type="journal article" date="2014" name="PLoS ONE">
        <title>Global Analysis of Gene Expression Profiles in Physic Nut (Jatropha curcas L.) Seedlings Exposed to Salt Stress.</title>
        <authorList>
            <person name="Zhang L."/>
            <person name="Zhang C."/>
            <person name="Wu P."/>
            <person name="Chen Y."/>
            <person name="Li M."/>
            <person name="Jiang H."/>
            <person name="Wu G."/>
        </authorList>
    </citation>
    <scope>NUCLEOTIDE SEQUENCE [LARGE SCALE GENOMIC DNA]</scope>
    <source>
        <strain evidence="3">cv. GZQX0401</strain>
        <tissue evidence="2">Young leaves</tissue>
    </source>
</reference>
<gene>
    <name evidence="2" type="ORF">JCGZ_10567</name>
</gene>
<evidence type="ECO:0000256" key="1">
    <source>
        <dbReference type="SAM" id="MobiDB-lite"/>
    </source>
</evidence>
<dbReference type="AlphaFoldDB" id="A0A067KFA4"/>